<evidence type="ECO:0000313" key="6">
    <source>
        <dbReference type="Proteomes" id="UP000823674"/>
    </source>
</evidence>
<sequence>MMKCLICLSLILLPLISIDLSDLNIQSLANYAINEQNMRSKVNLVFVKIVKEKEQMVSTKKYNLTIAAKDGGGNTKNYEAILMKCLICLSLILLPVISVVEGNLGGWTPIKDLSDPNIQAVAKYAVDEHNKQITGNLVFVKILKGKEQVVAGKTYSLTIAAKNGGAGTKNYEAAVVETMRSHHFGL</sequence>
<feature type="chain" id="PRO_5045710629" description="Cystatin domain-containing protein" evidence="3">
    <location>
        <begin position="22"/>
        <end position="186"/>
    </location>
</feature>
<dbReference type="PANTHER" id="PTHR47364:SF25">
    <property type="entry name" value="CYSTATIN DOMAIN-CONTAINING PROTEIN"/>
    <property type="match status" value="1"/>
</dbReference>
<dbReference type="Pfam" id="PF16845">
    <property type="entry name" value="SQAPI"/>
    <property type="match status" value="2"/>
</dbReference>
<dbReference type="Gene3D" id="3.10.450.10">
    <property type="match status" value="2"/>
</dbReference>
<evidence type="ECO:0000256" key="3">
    <source>
        <dbReference type="SAM" id="SignalP"/>
    </source>
</evidence>
<keyword evidence="6" id="KW-1185">Reference proteome</keyword>
<evidence type="ECO:0000313" key="5">
    <source>
        <dbReference type="EMBL" id="KAG5414337.1"/>
    </source>
</evidence>
<evidence type="ECO:0000256" key="1">
    <source>
        <dbReference type="ARBA" id="ARBA00022690"/>
    </source>
</evidence>
<dbReference type="Proteomes" id="UP000823674">
    <property type="component" value="Chromosome A01"/>
</dbReference>
<name>A0ABQ7NU22_BRACM</name>
<dbReference type="PANTHER" id="PTHR47364">
    <property type="entry name" value="CYSTEINE PROTEINASE INHIBITOR 5"/>
    <property type="match status" value="1"/>
</dbReference>
<accession>A0ABQ7NU22</accession>
<organism evidence="5 6">
    <name type="scientific">Brassica rapa subsp. trilocularis</name>
    <dbReference type="NCBI Taxonomy" id="1813537"/>
    <lineage>
        <taxon>Eukaryota</taxon>
        <taxon>Viridiplantae</taxon>
        <taxon>Streptophyta</taxon>
        <taxon>Embryophyta</taxon>
        <taxon>Tracheophyta</taxon>
        <taxon>Spermatophyta</taxon>
        <taxon>Magnoliopsida</taxon>
        <taxon>eudicotyledons</taxon>
        <taxon>Gunneridae</taxon>
        <taxon>Pentapetalae</taxon>
        <taxon>rosids</taxon>
        <taxon>malvids</taxon>
        <taxon>Brassicales</taxon>
        <taxon>Brassicaceae</taxon>
        <taxon>Brassiceae</taxon>
        <taxon>Brassica</taxon>
    </lineage>
</organism>
<dbReference type="InterPro" id="IPR046350">
    <property type="entry name" value="Cystatin_sf"/>
</dbReference>
<feature type="domain" description="Cystatin" evidence="4">
    <location>
        <begin position="102"/>
        <end position="184"/>
    </location>
</feature>
<dbReference type="InterPro" id="IPR000010">
    <property type="entry name" value="Cystatin_dom"/>
</dbReference>
<feature type="non-terminal residue" evidence="5">
    <location>
        <position position="186"/>
    </location>
</feature>
<gene>
    <name evidence="5" type="primary">A01p022620.1_BraROA</name>
    <name evidence="5" type="ORF">IGI04_001904</name>
</gene>
<keyword evidence="1" id="KW-0646">Protease inhibitor</keyword>
<dbReference type="CDD" id="cd00042">
    <property type="entry name" value="CY"/>
    <property type="match status" value="1"/>
</dbReference>
<feature type="signal peptide" evidence="3">
    <location>
        <begin position="1"/>
        <end position="21"/>
    </location>
</feature>
<keyword evidence="3" id="KW-0732">Signal</keyword>
<proteinExistence type="predicted"/>
<keyword evidence="2" id="KW-0789">Thiol protease inhibitor</keyword>
<protein>
    <recommendedName>
        <fullName evidence="4">Cystatin domain-containing protein</fullName>
    </recommendedName>
</protein>
<evidence type="ECO:0000256" key="2">
    <source>
        <dbReference type="ARBA" id="ARBA00022704"/>
    </source>
</evidence>
<dbReference type="EMBL" id="JADBGQ010000001">
    <property type="protein sequence ID" value="KAG5414337.1"/>
    <property type="molecule type" value="Genomic_DNA"/>
</dbReference>
<evidence type="ECO:0000259" key="4">
    <source>
        <dbReference type="SMART" id="SM00043"/>
    </source>
</evidence>
<dbReference type="SUPFAM" id="SSF54403">
    <property type="entry name" value="Cystatin/monellin"/>
    <property type="match status" value="2"/>
</dbReference>
<reference evidence="5 6" key="1">
    <citation type="submission" date="2021-03" db="EMBL/GenBank/DDBJ databases">
        <authorList>
            <person name="King G.J."/>
            <person name="Bancroft I."/>
            <person name="Baten A."/>
            <person name="Bloomfield J."/>
            <person name="Borpatragohain P."/>
            <person name="He Z."/>
            <person name="Irish N."/>
            <person name="Irwin J."/>
            <person name="Liu K."/>
            <person name="Mauleon R.P."/>
            <person name="Moore J."/>
            <person name="Morris R."/>
            <person name="Ostergaard L."/>
            <person name="Wang B."/>
            <person name="Wells R."/>
        </authorList>
    </citation>
    <scope>NUCLEOTIDE SEQUENCE [LARGE SCALE GENOMIC DNA]</scope>
    <source>
        <strain evidence="5">R-o-18</strain>
        <tissue evidence="5">Leaf</tissue>
    </source>
</reference>
<dbReference type="SMART" id="SM00043">
    <property type="entry name" value="CY"/>
    <property type="match status" value="2"/>
</dbReference>
<comment type="caution">
    <text evidence="5">The sequence shown here is derived from an EMBL/GenBank/DDBJ whole genome shotgun (WGS) entry which is preliminary data.</text>
</comment>
<feature type="domain" description="Cystatin" evidence="4">
    <location>
        <begin position="10"/>
        <end position="100"/>
    </location>
</feature>